<evidence type="ECO:0000256" key="3">
    <source>
        <dbReference type="SAM" id="SignalP"/>
    </source>
</evidence>
<evidence type="ECO:0000256" key="1">
    <source>
        <dbReference type="ARBA" id="ARBA00022729"/>
    </source>
</evidence>
<dbReference type="InterPro" id="IPR001375">
    <property type="entry name" value="Peptidase_S9_cat"/>
</dbReference>
<feature type="chain" id="PRO_5016330712" description="Peptidase S9 prolyl oligopeptidase catalytic domain-containing protein" evidence="3">
    <location>
        <begin position="25"/>
        <end position="438"/>
    </location>
</feature>
<dbReference type="PANTHER" id="PTHR43037:SF5">
    <property type="entry name" value="FERULOYL ESTERASE"/>
    <property type="match status" value="1"/>
</dbReference>
<evidence type="ECO:0000256" key="2">
    <source>
        <dbReference type="ARBA" id="ARBA00022801"/>
    </source>
</evidence>
<keyword evidence="1 3" id="KW-0732">Signal</keyword>
<dbReference type="PANTHER" id="PTHR43037">
    <property type="entry name" value="UNNAMED PRODUCT-RELATED"/>
    <property type="match status" value="1"/>
</dbReference>
<accession>A0A330LG12</accession>
<dbReference type="Gene3D" id="3.40.50.1820">
    <property type="entry name" value="alpha/beta hydrolase"/>
    <property type="match status" value="1"/>
</dbReference>
<dbReference type="OrthoDB" id="9764953at2"/>
<reference evidence="6" key="1">
    <citation type="submission" date="2018-04" db="EMBL/GenBank/DDBJ databases">
        <authorList>
            <person name="Lucker S."/>
            <person name="Sakoula D."/>
        </authorList>
    </citation>
    <scope>NUCLEOTIDE SEQUENCE [LARGE SCALE GENOMIC DNA]</scope>
</reference>
<proteinExistence type="predicted"/>
<name>A0A330LG12_9BACT</name>
<dbReference type="GO" id="GO:0006508">
    <property type="term" value="P:proteolysis"/>
    <property type="evidence" value="ECO:0007669"/>
    <property type="project" value="InterPro"/>
</dbReference>
<sequence length="438" mass="48641">MTNSSTIRRAIRSVCLLLVWCCLAAGGASVGFAEPQPASQPLAADIFAYLDEADSTKAEVMLQRLLANPDTTIDQVSRAIQTGRTYPAMPVGTMADEQIVVRERTYHYALSVPLTYQPGKGYGLVVCLHGAGFSGDAYLERWQHRLGDDYLLVCPTYPSGAWFTRQAEDLVLAVIERVQAQYHVDPDRVFLTGMSNGGIGTWLIGMHHAQRFAGLAPMASGLDSVLLPFLANLRTTPVYIIHGAKDQVMPVELSRTISRELAAIGYPHIYREHEREHPMAGGHFFPREELPDLVSWFNAQHRTPVPTALTVIREASHFQPFGWVRIDATDPIAAFADDLVSKRDELTRKKRYARLDVSVAAPNRIEVETGLVQRYTLFLNDQLVDVSKPVTVVTNKQVSFEGMVTSTVETLLRQARARKDSRQLFTVQLAIQVSNPAP</sequence>
<dbReference type="InterPro" id="IPR029058">
    <property type="entry name" value="AB_hydrolase_fold"/>
</dbReference>
<dbReference type="InParanoid" id="A0A330LG12"/>
<dbReference type="InterPro" id="IPR050955">
    <property type="entry name" value="Plant_Biomass_Hydrol_Est"/>
</dbReference>
<dbReference type="Proteomes" id="UP000248168">
    <property type="component" value="Unassembled WGS sequence"/>
</dbReference>
<gene>
    <name evidence="5" type="ORF">NITLEN_50046</name>
</gene>
<evidence type="ECO:0000259" key="4">
    <source>
        <dbReference type="Pfam" id="PF00326"/>
    </source>
</evidence>
<feature type="domain" description="Peptidase S9 prolyl oligopeptidase catalytic" evidence="4">
    <location>
        <begin position="164"/>
        <end position="219"/>
    </location>
</feature>
<keyword evidence="6" id="KW-1185">Reference proteome</keyword>
<protein>
    <recommendedName>
        <fullName evidence="4">Peptidase S9 prolyl oligopeptidase catalytic domain-containing protein</fullName>
    </recommendedName>
</protein>
<keyword evidence="2" id="KW-0378">Hydrolase</keyword>
<evidence type="ECO:0000313" key="6">
    <source>
        <dbReference type="Proteomes" id="UP000248168"/>
    </source>
</evidence>
<feature type="signal peptide" evidence="3">
    <location>
        <begin position="1"/>
        <end position="24"/>
    </location>
</feature>
<dbReference type="EMBL" id="OUNR01000018">
    <property type="protein sequence ID" value="SPP66006.1"/>
    <property type="molecule type" value="Genomic_DNA"/>
</dbReference>
<dbReference type="AlphaFoldDB" id="A0A330LG12"/>
<organism evidence="5 6">
    <name type="scientific">Nitrospira lenta</name>
    <dbReference type="NCBI Taxonomy" id="1436998"/>
    <lineage>
        <taxon>Bacteria</taxon>
        <taxon>Pseudomonadati</taxon>
        <taxon>Nitrospirota</taxon>
        <taxon>Nitrospiria</taxon>
        <taxon>Nitrospirales</taxon>
        <taxon>Nitrospiraceae</taxon>
        <taxon>Nitrospira</taxon>
    </lineage>
</organism>
<evidence type="ECO:0000313" key="5">
    <source>
        <dbReference type="EMBL" id="SPP66006.1"/>
    </source>
</evidence>
<dbReference type="SUPFAM" id="SSF53474">
    <property type="entry name" value="alpha/beta-Hydrolases"/>
    <property type="match status" value="1"/>
</dbReference>
<dbReference type="Pfam" id="PF00326">
    <property type="entry name" value="Peptidase_S9"/>
    <property type="match status" value="1"/>
</dbReference>
<dbReference type="GO" id="GO:0008236">
    <property type="term" value="F:serine-type peptidase activity"/>
    <property type="evidence" value="ECO:0007669"/>
    <property type="project" value="InterPro"/>
</dbReference>